<dbReference type="EMBL" id="JANIIK010000039">
    <property type="protein sequence ID" value="KAJ3609551.1"/>
    <property type="molecule type" value="Genomic_DNA"/>
</dbReference>
<dbReference type="Proteomes" id="UP001148018">
    <property type="component" value="Unassembled WGS sequence"/>
</dbReference>
<keyword evidence="4" id="KW-1185">Reference proteome</keyword>
<organism evidence="3 4">
    <name type="scientific">Muraenolepis orangiensis</name>
    <name type="common">Patagonian moray cod</name>
    <dbReference type="NCBI Taxonomy" id="630683"/>
    <lineage>
        <taxon>Eukaryota</taxon>
        <taxon>Metazoa</taxon>
        <taxon>Chordata</taxon>
        <taxon>Craniata</taxon>
        <taxon>Vertebrata</taxon>
        <taxon>Euteleostomi</taxon>
        <taxon>Actinopterygii</taxon>
        <taxon>Neopterygii</taxon>
        <taxon>Teleostei</taxon>
        <taxon>Neoteleostei</taxon>
        <taxon>Acanthomorphata</taxon>
        <taxon>Zeiogadaria</taxon>
        <taxon>Gadariae</taxon>
        <taxon>Gadiformes</taxon>
        <taxon>Muraenolepidoidei</taxon>
        <taxon>Muraenolepididae</taxon>
        <taxon>Muraenolepis</taxon>
    </lineage>
</organism>
<feature type="region of interest" description="Disordered" evidence="2">
    <location>
        <begin position="1"/>
        <end position="21"/>
    </location>
</feature>
<feature type="region of interest" description="Disordered" evidence="2">
    <location>
        <begin position="1131"/>
        <end position="1161"/>
    </location>
</feature>
<feature type="region of interest" description="Disordered" evidence="2">
    <location>
        <begin position="719"/>
        <end position="860"/>
    </location>
</feature>
<feature type="region of interest" description="Disordered" evidence="2">
    <location>
        <begin position="556"/>
        <end position="580"/>
    </location>
</feature>
<feature type="compositionally biased region" description="Polar residues" evidence="2">
    <location>
        <begin position="255"/>
        <end position="265"/>
    </location>
</feature>
<proteinExistence type="predicted"/>
<accession>A0A9Q0IUH0</accession>
<feature type="region of interest" description="Disordered" evidence="2">
    <location>
        <begin position="897"/>
        <end position="965"/>
    </location>
</feature>
<evidence type="ECO:0000313" key="4">
    <source>
        <dbReference type="Proteomes" id="UP001148018"/>
    </source>
</evidence>
<feature type="compositionally biased region" description="Basic and acidic residues" evidence="2">
    <location>
        <begin position="331"/>
        <end position="344"/>
    </location>
</feature>
<dbReference type="OrthoDB" id="8959915at2759"/>
<feature type="compositionally biased region" description="Polar residues" evidence="2">
    <location>
        <begin position="922"/>
        <end position="937"/>
    </location>
</feature>
<dbReference type="AlphaFoldDB" id="A0A9Q0IUH0"/>
<feature type="region of interest" description="Disordered" evidence="2">
    <location>
        <begin position="1035"/>
        <end position="1093"/>
    </location>
</feature>
<feature type="region of interest" description="Disordered" evidence="2">
    <location>
        <begin position="990"/>
        <end position="1021"/>
    </location>
</feature>
<name>A0A9Q0IUH0_9TELE</name>
<feature type="compositionally biased region" description="Basic residues" evidence="2">
    <location>
        <begin position="316"/>
        <end position="330"/>
    </location>
</feature>
<feature type="region of interest" description="Disordered" evidence="2">
    <location>
        <begin position="49"/>
        <end position="80"/>
    </location>
</feature>
<comment type="caution">
    <text evidence="3">The sequence shown here is derived from an EMBL/GenBank/DDBJ whole genome shotgun (WGS) entry which is preliminary data.</text>
</comment>
<feature type="coiled-coil region" evidence="1">
    <location>
        <begin position="491"/>
        <end position="518"/>
    </location>
</feature>
<sequence>MGKPLSRPDCLRQNPRCLGKGDEDEAYIEDCYVPQRSIYDTMRINEQIDQGTKLNQPSRSTLGSGGDGRGEGSTLSSNGTIGTDIGSVFLPRHPENTGAKRLDERVIFDALKLTGDPQTMSPLVGLVSSGLSITPSTSASSGVAAVAKRRHQGSDKKDNPNRRSWKAFMPPSYPEFAERLEFSPAESAEKRLSGAGISLSSLQPFPHLPLTPPTSSVPFVPPHRASPLSSSSHTPPVSSPSSTPTASPVPPPQQHTPNRQKQLHSLLQKHPKQTHMLPSPSKEKPAACSPARTAQVSGSTPLPNPPTSRQAERRKENHRRPTASPKAVRRRILEKPVEVPKTSDSESDSAPLEQDQGDNAPLLPPRPVFYPPTKARTWPRSLTGCKKNQVGLRHNFPVLPPLPPLIAEDSDMDEESVYLLEPPSPFLQGEVGMLYSGLPLTPCVSQEGGGEGLLSWGSELRERTVSELKFEDDELKILAELEEDGNHRQDVDEVRKMMEMEEAERIEEEERVQREEREWEAVLKIENREIIDLSWDRETLESWDITGSSGHWPLLTPPIGFGGSEVPSTSPCPSSGSESDDLFLELERQCQEDLGTEGREMNVDSEPLDPYALPCLEEEAEQSEGIHQTDFIDLEGTLPLDSVHRETPHVYEPQQIASRADSDVDPSESIENIFLKFPHFDSMRARDHENEHGFIDESYGCEYTEEEVLQEDCSYPTDSFLRQIPESDSSGFHMLSQPDAISDHTQTEYEQLQPAEAETDLDSGALSGRECDDVGSDGEEDEPVQRTSLSSCSPYPEDEDEEDKDGELDEEPEMEPEWDVWDHSEPSLDSSDEPPEKHSLENPHVKENEGQLEKECTQDVDVETSCQEELVSSEILHVAVEPTCELEGPLLSSESLVSIDPTDLRSGAGLSEDGSEQKETESVTVLTSTPKSDNTPNFDLGNAHSVPPSPSLESLPKEVPDGAGLASKDSEAFVISDSFVYLAVSTLPQSPVDGHLSASPPPSPVSKQITSRPVPEEDEEEGAFLCSDSFIYLAAPERPQPGPSDGSSACEEAQELDLDSYSEGTQSGMDGVDFAVGSMTGDSDWESDDPALDPPPPPLSFMAGEQAWELLEVGLLQELFSLAEDHQDQTYMTQGDGSGSGSSTCDSHLLPESEMGLDESTTPLPCSDIDTQVEVQALLLFSFSVLTVL</sequence>
<feature type="compositionally biased region" description="Polar residues" evidence="2">
    <location>
        <begin position="292"/>
        <end position="301"/>
    </location>
</feature>
<evidence type="ECO:0000313" key="3">
    <source>
        <dbReference type="EMBL" id="KAJ3609551.1"/>
    </source>
</evidence>
<feature type="compositionally biased region" description="Low complexity" evidence="2">
    <location>
        <begin position="567"/>
        <end position="577"/>
    </location>
</feature>
<evidence type="ECO:0000256" key="1">
    <source>
        <dbReference type="SAM" id="Coils"/>
    </source>
</evidence>
<evidence type="ECO:0000256" key="2">
    <source>
        <dbReference type="SAM" id="MobiDB-lite"/>
    </source>
</evidence>
<reference evidence="3" key="1">
    <citation type="submission" date="2022-07" db="EMBL/GenBank/DDBJ databases">
        <title>Chromosome-level genome of Muraenolepis orangiensis.</title>
        <authorList>
            <person name="Kim J."/>
        </authorList>
    </citation>
    <scope>NUCLEOTIDE SEQUENCE</scope>
    <source>
        <strain evidence="3">KU_S4_2022</strain>
        <tissue evidence="3">Muscle</tissue>
    </source>
</reference>
<feature type="region of interest" description="Disordered" evidence="2">
    <location>
        <begin position="209"/>
        <end position="380"/>
    </location>
</feature>
<feature type="compositionally biased region" description="Acidic residues" evidence="2">
    <location>
        <begin position="773"/>
        <end position="782"/>
    </location>
</feature>
<keyword evidence="1" id="KW-0175">Coiled coil</keyword>
<protein>
    <submittedName>
        <fullName evidence="3">Uncharacterized protein</fullName>
    </submittedName>
</protein>
<feature type="compositionally biased region" description="Acidic residues" evidence="2">
    <location>
        <begin position="796"/>
        <end position="819"/>
    </location>
</feature>
<gene>
    <name evidence="3" type="ORF">NHX12_024071</name>
</gene>
<feature type="compositionally biased region" description="Low complexity" evidence="2">
    <location>
        <begin position="134"/>
        <end position="146"/>
    </location>
</feature>
<feature type="compositionally biased region" description="Basic and acidic residues" evidence="2">
    <location>
        <begin position="834"/>
        <end position="857"/>
    </location>
</feature>
<feature type="compositionally biased region" description="Basic and acidic residues" evidence="2">
    <location>
        <begin position="152"/>
        <end position="161"/>
    </location>
</feature>
<feature type="compositionally biased region" description="Low complexity" evidence="2">
    <location>
        <begin position="213"/>
        <end position="246"/>
    </location>
</feature>
<feature type="region of interest" description="Disordered" evidence="2">
    <location>
        <begin position="134"/>
        <end position="169"/>
    </location>
</feature>